<gene>
    <name evidence="2" type="ORF">K435DRAFT_867602</name>
</gene>
<dbReference type="Proteomes" id="UP000297245">
    <property type="component" value="Unassembled WGS sequence"/>
</dbReference>
<dbReference type="EMBL" id="ML179464">
    <property type="protein sequence ID" value="THU87097.1"/>
    <property type="molecule type" value="Genomic_DNA"/>
</dbReference>
<evidence type="ECO:0000256" key="1">
    <source>
        <dbReference type="SAM" id="MobiDB-lite"/>
    </source>
</evidence>
<dbReference type="AlphaFoldDB" id="A0A4S8LDT0"/>
<feature type="region of interest" description="Disordered" evidence="1">
    <location>
        <begin position="107"/>
        <end position="129"/>
    </location>
</feature>
<sequence>MIRNEEELWEDPEAIKVRDWRHRLQKTFLSNKAEPKEQDMPGMDQLFAAIESYDKMTIEYLRFSKIGKVMRHIVALDAERVPKDEEFRFRERAKTLIDKWHQLLGPSSTNKANGTGEATATNGPGTAMGEVKPNGVNGIKLPLFVYFRSTLPFYGP</sequence>
<feature type="compositionally biased region" description="Polar residues" evidence="1">
    <location>
        <begin position="107"/>
        <end position="124"/>
    </location>
</feature>
<evidence type="ECO:0000313" key="3">
    <source>
        <dbReference type="Proteomes" id="UP000297245"/>
    </source>
</evidence>
<dbReference type="OrthoDB" id="62853at2759"/>
<name>A0A4S8LDT0_DENBC</name>
<evidence type="ECO:0000313" key="2">
    <source>
        <dbReference type="EMBL" id="THU87097.1"/>
    </source>
</evidence>
<protein>
    <submittedName>
        <fullName evidence="2">Uncharacterized protein</fullName>
    </submittedName>
</protein>
<keyword evidence="3" id="KW-1185">Reference proteome</keyword>
<proteinExistence type="predicted"/>
<accession>A0A4S8LDT0</accession>
<dbReference type="SUPFAM" id="SSF47676">
    <property type="entry name" value="Conserved domain common to transcription factors TFIIS, elongin A, CRSP70"/>
    <property type="match status" value="1"/>
</dbReference>
<dbReference type="InterPro" id="IPR035441">
    <property type="entry name" value="TFIIS/LEDGF_dom_sf"/>
</dbReference>
<dbReference type="Gene3D" id="1.20.930.10">
    <property type="entry name" value="Conserved domain common to transcription factors TFIIS, elongin A, CRSP70"/>
    <property type="match status" value="1"/>
</dbReference>
<organism evidence="2 3">
    <name type="scientific">Dendrothele bispora (strain CBS 962.96)</name>
    <dbReference type="NCBI Taxonomy" id="1314807"/>
    <lineage>
        <taxon>Eukaryota</taxon>
        <taxon>Fungi</taxon>
        <taxon>Dikarya</taxon>
        <taxon>Basidiomycota</taxon>
        <taxon>Agaricomycotina</taxon>
        <taxon>Agaricomycetes</taxon>
        <taxon>Agaricomycetidae</taxon>
        <taxon>Agaricales</taxon>
        <taxon>Agaricales incertae sedis</taxon>
        <taxon>Dendrothele</taxon>
    </lineage>
</organism>
<reference evidence="2 3" key="1">
    <citation type="journal article" date="2019" name="Nat. Ecol. Evol.">
        <title>Megaphylogeny resolves global patterns of mushroom evolution.</title>
        <authorList>
            <person name="Varga T."/>
            <person name="Krizsan K."/>
            <person name="Foldi C."/>
            <person name="Dima B."/>
            <person name="Sanchez-Garcia M."/>
            <person name="Sanchez-Ramirez S."/>
            <person name="Szollosi G.J."/>
            <person name="Szarkandi J.G."/>
            <person name="Papp V."/>
            <person name="Albert L."/>
            <person name="Andreopoulos W."/>
            <person name="Angelini C."/>
            <person name="Antonin V."/>
            <person name="Barry K.W."/>
            <person name="Bougher N.L."/>
            <person name="Buchanan P."/>
            <person name="Buyck B."/>
            <person name="Bense V."/>
            <person name="Catcheside P."/>
            <person name="Chovatia M."/>
            <person name="Cooper J."/>
            <person name="Damon W."/>
            <person name="Desjardin D."/>
            <person name="Finy P."/>
            <person name="Geml J."/>
            <person name="Haridas S."/>
            <person name="Hughes K."/>
            <person name="Justo A."/>
            <person name="Karasinski D."/>
            <person name="Kautmanova I."/>
            <person name="Kiss B."/>
            <person name="Kocsube S."/>
            <person name="Kotiranta H."/>
            <person name="LaButti K.M."/>
            <person name="Lechner B.E."/>
            <person name="Liimatainen K."/>
            <person name="Lipzen A."/>
            <person name="Lukacs Z."/>
            <person name="Mihaltcheva S."/>
            <person name="Morgado L.N."/>
            <person name="Niskanen T."/>
            <person name="Noordeloos M.E."/>
            <person name="Ohm R.A."/>
            <person name="Ortiz-Santana B."/>
            <person name="Ovrebo C."/>
            <person name="Racz N."/>
            <person name="Riley R."/>
            <person name="Savchenko A."/>
            <person name="Shiryaev A."/>
            <person name="Soop K."/>
            <person name="Spirin V."/>
            <person name="Szebenyi C."/>
            <person name="Tomsovsky M."/>
            <person name="Tulloss R.E."/>
            <person name="Uehling J."/>
            <person name="Grigoriev I.V."/>
            <person name="Vagvolgyi C."/>
            <person name="Papp T."/>
            <person name="Martin F.M."/>
            <person name="Miettinen O."/>
            <person name="Hibbett D.S."/>
            <person name="Nagy L.G."/>
        </authorList>
    </citation>
    <scope>NUCLEOTIDE SEQUENCE [LARGE SCALE GENOMIC DNA]</scope>
    <source>
        <strain evidence="2 3">CBS 962.96</strain>
    </source>
</reference>